<sequence>MISARPPLLRCSKMKKRLSMEEAGGGDGSVLLLFAIVLATLCAVSAVIFSCADGFSKGKSSAAGNTQIHSGGDGFSAECGAACGGGCGA</sequence>
<organism evidence="1 2">
    <name type="scientific">Ensete ventricosum</name>
    <name type="common">Abyssinian banana</name>
    <name type="synonym">Musa ensete</name>
    <dbReference type="NCBI Taxonomy" id="4639"/>
    <lineage>
        <taxon>Eukaryota</taxon>
        <taxon>Viridiplantae</taxon>
        <taxon>Streptophyta</taxon>
        <taxon>Embryophyta</taxon>
        <taxon>Tracheophyta</taxon>
        <taxon>Spermatophyta</taxon>
        <taxon>Magnoliopsida</taxon>
        <taxon>Liliopsida</taxon>
        <taxon>Zingiberales</taxon>
        <taxon>Musaceae</taxon>
        <taxon>Ensete</taxon>
    </lineage>
</organism>
<comment type="caution">
    <text evidence="1">The sequence shown here is derived from an EMBL/GenBank/DDBJ whole genome shotgun (WGS) entry which is preliminary data.</text>
</comment>
<reference evidence="1 2" key="1">
    <citation type="submission" date="2022-12" db="EMBL/GenBank/DDBJ databases">
        <title>Chromosome-scale assembly of the Ensete ventricosum genome.</title>
        <authorList>
            <person name="Dussert Y."/>
            <person name="Stocks J."/>
            <person name="Wendawek A."/>
            <person name="Woldeyes F."/>
            <person name="Nichols R.A."/>
            <person name="Borrell J.S."/>
        </authorList>
    </citation>
    <scope>NUCLEOTIDE SEQUENCE [LARGE SCALE GENOMIC DNA]</scope>
    <source>
        <strain evidence="2">cv. Maze</strain>
        <tissue evidence="1">Seeds</tissue>
    </source>
</reference>
<dbReference type="Proteomes" id="UP001222027">
    <property type="component" value="Unassembled WGS sequence"/>
</dbReference>
<proteinExistence type="predicted"/>
<dbReference type="AlphaFoldDB" id="A0AAV8RII4"/>
<evidence type="ECO:0000313" key="1">
    <source>
        <dbReference type="EMBL" id="KAJ8498587.1"/>
    </source>
</evidence>
<dbReference type="PANTHER" id="PTHR37199:SF5">
    <property type="entry name" value="TRANSMEMBRANE PROTEIN"/>
    <property type="match status" value="1"/>
</dbReference>
<evidence type="ECO:0000313" key="2">
    <source>
        <dbReference type="Proteomes" id="UP001222027"/>
    </source>
</evidence>
<accession>A0AAV8RII4</accession>
<gene>
    <name evidence="1" type="ORF">OPV22_009139</name>
</gene>
<name>A0AAV8RII4_ENSVE</name>
<dbReference type="EMBL" id="JAQQAF010000003">
    <property type="protein sequence ID" value="KAJ8498587.1"/>
    <property type="molecule type" value="Genomic_DNA"/>
</dbReference>
<protein>
    <submittedName>
        <fullName evidence="1">Uncharacterized protein</fullName>
    </submittedName>
</protein>
<dbReference type="PANTHER" id="PTHR37199">
    <property type="entry name" value="TRANSMEMBRANE PROTEIN"/>
    <property type="match status" value="1"/>
</dbReference>
<keyword evidence="2" id="KW-1185">Reference proteome</keyword>